<evidence type="ECO:0000256" key="2">
    <source>
        <dbReference type="RuleBase" id="RU004328"/>
    </source>
</evidence>
<dbReference type="PANTHER" id="PTHR11240">
    <property type="entry name" value="RIBONUCLEASE T2"/>
    <property type="match status" value="1"/>
</dbReference>
<gene>
    <name evidence="3" type="ORF">IQK56_01440</name>
</gene>
<dbReference type="PANTHER" id="PTHR11240:SF22">
    <property type="entry name" value="RIBONUCLEASE T2"/>
    <property type="match status" value="1"/>
</dbReference>
<comment type="similarity">
    <text evidence="1 2">Belongs to the RNase T2 family.</text>
</comment>
<dbReference type="RefSeq" id="WP_193862234.1">
    <property type="nucleotide sequence ID" value="NZ_JADDUM010000014.1"/>
</dbReference>
<reference evidence="3 4" key="1">
    <citation type="submission" date="2020-10" db="EMBL/GenBank/DDBJ databases">
        <title>The draft genomes of Cyclamen pathogen Pseudomonas sp.</title>
        <authorList>
            <person name="Fujikawa T."/>
            <person name="Sawada H."/>
        </authorList>
    </citation>
    <scope>NUCLEOTIDE SEQUENCE [LARGE SCALE GENOMIC DNA]</scope>
    <source>
        <strain evidence="3 4">MAFF 301449</strain>
    </source>
</reference>
<organism evidence="3 4">
    <name type="scientific">Pseudomonas cyclaminis</name>
    <dbReference type="NCBI Taxonomy" id="2781239"/>
    <lineage>
        <taxon>Bacteria</taxon>
        <taxon>Pseudomonadati</taxon>
        <taxon>Pseudomonadota</taxon>
        <taxon>Gammaproteobacteria</taxon>
        <taxon>Pseudomonadales</taxon>
        <taxon>Pseudomonadaceae</taxon>
        <taxon>Pseudomonas</taxon>
    </lineage>
</organism>
<dbReference type="EMBL" id="JADDUM010000014">
    <property type="protein sequence ID" value="MBE8589698.1"/>
    <property type="molecule type" value="Genomic_DNA"/>
</dbReference>
<dbReference type="PROSITE" id="PS00531">
    <property type="entry name" value="RNASE_T2_2"/>
    <property type="match status" value="1"/>
</dbReference>
<dbReference type="Pfam" id="PF00445">
    <property type="entry name" value="Ribonuclease_T2"/>
    <property type="match status" value="1"/>
</dbReference>
<evidence type="ECO:0000256" key="1">
    <source>
        <dbReference type="ARBA" id="ARBA00007469"/>
    </source>
</evidence>
<sequence>MRNPGGPCLQAQPVEIAKEGVQTMRAACRLLYCIALIVSGAVWALDNNEEITPSDAGFQYWIYSVTWQPSFCVLKPETAGCEAPPEKFLTHGIWPYNRSTPEKTNRHPAFCNTAPGCEQGKECEISPGNLEQIAHEPAIAELVTVNPEGMFKHEWKKHGTCSGKAPLAYFNDIVRLRPVVQYDQAKFAAWVGASVMFEELTSAFPANASYRCFVKDEKQYLHEVFYSVSPDGAAYDGDAALQIGIPCKDQQTFIPAGK</sequence>
<evidence type="ECO:0000313" key="4">
    <source>
        <dbReference type="Proteomes" id="UP000613075"/>
    </source>
</evidence>
<evidence type="ECO:0000313" key="3">
    <source>
        <dbReference type="EMBL" id="MBE8589698.1"/>
    </source>
</evidence>
<dbReference type="InterPro" id="IPR001568">
    <property type="entry name" value="RNase_T2-like"/>
</dbReference>
<keyword evidence="4" id="KW-1185">Reference proteome</keyword>
<name>A0ABR9SLA8_9PSED</name>
<dbReference type="Gene3D" id="3.90.730.10">
    <property type="entry name" value="Ribonuclease T2-like"/>
    <property type="match status" value="1"/>
</dbReference>
<dbReference type="InterPro" id="IPR036430">
    <property type="entry name" value="RNase_T2-like_sf"/>
</dbReference>
<dbReference type="Proteomes" id="UP000613075">
    <property type="component" value="Unassembled WGS sequence"/>
</dbReference>
<dbReference type="SUPFAM" id="SSF55895">
    <property type="entry name" value="Ribonuclease Rh-like"/>
    <property type="match status" value="1"/>
</dbReference>
<accession>A0ABR9SLA8</accession>
<protein>
    <submittedName>
        <fullName evidence="3">Ribonuclease</fullName>
    </submittedName>
</protein>
<dbReference type="InterPro" id="IPR033130">
    <property type="entry name" value="RNase_T2_His_AS_2"/>
</dbReference>
<proteinExistence type="inferred from homology"/>
<comment type="caution">
    <text evidence="3">The sequence shown here is derived from an EMBL/GenBank/DDBJ whole genome shotgun (WGS) entry which is preliminary data.</text>
</comment>